<protein>
    <submittedName>
        <fullName evidence="1">Uncharacterized protein</fullName>
    </submittedName>
</protein>
<accession>A0A4P2QR07</accession>
<dbReference type="EMBL" id="CP012672">
    <property type="protein sequence ID" value="AUX32331.1"/>
    <property type="molecule type" value="Genomic_DNA"/>
</dbReference>
<dbReference type="RefSeq" id="WP_129575944.1">
    <property type="nucleotide sequence ID" value="NZ_CP012672.1"/>
</dbReference>
<name>A0A4P2QR07_SORCE</name>
<sequence length="143" mass="15568">MKRFVSHNPWRIMLMFALCSIGAKSPKCTPSGSQPSQDAQLNQDSVKPFCYTDPPAKCVAFCIAVDQIAFTPMCEGPDADELTILFMEEAINGAEDLEAQGIQVCPAPDSKHWVTPCDVGIIPQEWPNQDHAVCQPAPPGCAY</sequence>
<dbReference type="AlphaFoldDB" id="A0A4P2QR07"/>
<reference evidence="1 2" key="1">
    <citation type="submission" date="2015-09" db="EMBL/GenBank/DDBJ databases">
        <title>Sorangium comparison.</title>
        <authorList>
            <person name="Zaburannyi N."/>
            <person name="Bunk B."/>
            <person name="Overmann J."/>
            <person name="Mueller R."/>
        </authorList>
    </citation>
    <scope>NUCLEOTIDE SEQUENCE [LARGE SCALE GENOMIC DNA]</scope>
    <source>
        <strain evidence="1 2">So ce836</strain>
    </source>
</reference>
<proteinExistence type="predicted"/>
<evidence type="ECO:0000313" key="2">
    <source>
        <dbReference type="Proteomes" id="UP000295497"/>
    </source>
</evidence>
<gene>
    <name evidence="1" type="ORF">SOCE836_044680</name>
</gene>
<dbReference type="Proteomes" id="UP000295497">
    <property type="component" value="Chromosome"/>
</dbReference>
<evidence type="ECO:0000313" key="1">
    <source>
        <dbReference type="EMBL" id="AUX32331.1"/>
    </source>
</evidence>
<organism evidence="1 2">
    <name type="scientific">Sorangium cellulosum</name>
    <name type="common">Polyangium cellulosum</name>
    <dbReference type="NCBI Taxonomy" id="56"/>
    <lineage>
        <taxon>Bacteria</taxon>
        <taxon>Pseudomonadati</taxon>
        <taxon>Myxococcota</taxon>
        <taxon>Polyangia</taxon>
        <taxon>Polyangiales</taxon>
        <taxon>Polyangiaceae</taxon>
        <taxon>Sorangium</taxon>
    </lineage>
</organism>